<keyword evidence="11" id="KW-1185">Reference proteome</keyword>
<dbReference type="InterPro" id="IPR019821">
    <property type="entry name" value="Kinesin_motor_CS"/>
</dbReference>
<protein>
    <recommendedName>
        <fullName evidence="6">Kinesin-like protein</fullName>
    </recommendedName>
</protein>
<evidence type="ECO:0000256" key="6">
    <source>
        <dbReference type="RuleBase" id="RU000394"/>
    </source>
</evidence>
<keyword evidence="1 5" id="KW-0547">Nucleotide-binding</keyword>
<evidence type="ECO:0000256" key="8">
    <source>
        <dbReference type="SAM" id="MobiDB-lite"/>
    </source>
</evidence>
<dbReference type="VEuPathDB" id="FungiDB:AeMF1_000537"/>
<dbReference type="GO" id="GO:0007018">
    <property type="term" value="P:microtubule-based movement"/>
    <property type="evidence" value="ECO:0007669"/>
    <property type="project" value="InterPro"/>
</dbReference>
<dbReference type="PANTHER" id="PTHR47968:SF75">
    <property type="entry name" value="CENTROMERE-ASSOCIATED PROTEIN E"/>
    <property type="match status" value="1"/>
</dbReference>
<gene>
    <name evidence="10" type="ORF">Ae201684_008810</name>
</gene>
<evidence type="ECO:0000313" key="10">
    <source>
        <dbReference type="EMBL" id="KAF0734568.1"/>
    </source>
</evidence>
<feature type="compositionally biased region" description="Low complexity" evidence="8">
    <location>
        <begin position="26"/>
        <end position="48"/>
    </location>
</feature>
<dbReference type="PRINTS" id="PR00380">
    <property type="entry name" value="KINESINHEAVY"/>
</dbReference>
<evidence type="ECO:0000256" key="4">
    <source>
        <dbReference type="ARBA" id="ARBA00023175"/>
    </source>
</evidence>
<feature type="region of interest" description="Disordered" evidence="8">
    <location>
        <begin position="17"/>
        <end position="50"/>
    </location>
</feature>
<evidence type="ECO:0000256" key="2">
    <source>
        <dbReference type="ARBA" id="ARBA00022840"/>
    </source>
</evidence>
<dbReference type="GO" id="GO:0005524">
    <property type="term" value="F:ATP binding"/>
    <property type="evidence" value="ECO:0007669"/>
    <property type="project" value="UniProtKB-UniRule"/>
</dbReference>
<dbReference type="InterPro" id="IPR027417">
    <property type="entry name" value="P-loop_NTPase"/>
</dbReference>
<dbReference type="InterPro" id="IPR036961">
    <property type="entry name" value="Kinesin_motor_dom_sf"/>
</dbReference>
<keyword evidence="6" id="KW-0493">Microtubule</keyword>
<dbReference type="Gene3D" id="3.40.850.10">
    <property type="entry name" value="Kinesin motor domain"/>
    <property type="match status" value="1"/>
</dbReference>
<evidence type="ECO:0000256" key="5">
    <source>
        <dbReference type="PROSITE-ProRule" id="PRU00283"/>
    </source>
</evidence>
<accession>A0A6G0X3R8</accession>
<name>A0A6G0X3R8_9STRA</name>
<dbReference type="GO" id="GO:0008017">
    <property type="term" value="F:microtubule binding"/>
    <property type="evidence" value="ECO:0007669"/>
    <property type="project" value="InterPro"/>
</dbReference>
<sequence>MKPTSCNCQPHWIADASVMDEPAVETPPSISSRDTSPPSSASSFTPASLDDERPLANERIKVYVRVRPLSSFEASLGHTEIVSASTTSLRIPSSSSQTQIECSFDRIFLSASTQSEIYATVQPLVADVLEGFNATIFAYGQTGTGKTHTILGMDEAALACRGSTPDLTLFAPSWGIIPRALCQLVEATTANTSCSISCAYLQIYNEKIFDLLTDKKRQKPLALREALDGSSEMVVQGLSSYPITCLGDVMAFLKRGKLHRVVRETEMNAQSSRSHAILQVTFKSETKNGHLRAKLNMVDLAGSEKWNKQACKPGVEIEEMKNINTSLSALGNCIAALTQPGRKHIPYRDSSLTRLLQDSLGGNTRTVLIATITARASDETVRTIQFADRTRAVMQCVVQSQAIPMSPRQLHLGLTAARAHIAKLKQKLHELAEQKDKQADISDRMHAYEAQMREKEHAIEKLLEQNEAYQRMLRDGEEKIQKLEEKIQVLSTPPKVSCPSNNQVDPVNASRNFLSGASPARHVPLNTFPSPSFDDKTKSSVLYRNLYGATKQPPIVQPKQSDSVLSSLSPAASIMTRVTADYRQPTSTEERRLVSNNANHHYILALHPTPTKPAIAFPFIVASQNVRPDFITRLVRVLHPPLDSLCLVQSSISTSFQWATD</sequence>
<evidence type="ECO:0000256" key="1">
    <source>
        <dbReference type="ARBA" id="ARBA00022741"/>
    </source>
</evidence>
<keyword evidence="2 5" id="KW-0067">ATP-binding</keyword>
<dbReference type="SMART" id="SM00129">
    <property type="entry name" value="KISc"/>
    <property type="match status" value="1"/>
</dbReference>
<dbReference type="AlphaFoldDB" id="A0A6G0X3R8"/>
<dbReference type="CDD" id="cd00106">
    <property type="entry name" value="KISc"/>
    <property type="match status" value="1"/>
</dbReference>
<reference evidence="10 11" key="1">
    <citation type="submission" date="2019-07" db="EMBL/GenBank/DDBJ databases">
        <title>Genomics analysis of Aphanomyces spp. identifies a new class of oomycete effector associated with host adaptation.</title>
        <authorList>
            <person name="Gaulin E."/>
        </authorList>
    </citation>
    <scope>NUCLEOTIDE SEQUENCE [LARGE SCALE GENOMIC DNA]</scope>
    <source>
        <strain evidence="10 11">ATCC 201684</strain>
    </source>
</reference>
<dbReference type="PROSITE" id="PS00411">
    <property type="entry name" value="KINESIN_MOTOR_1"/>
    <property type="match status" value="1"/>
</dbReference>
<evidence type="ECO:0000313" key="11">
    <source>
        <dbReference type="Proteomes" id="UP000481153"/>
    </source>
</evidence>
<dbReference type="InterPro" id="IPR001752">
    <property type="entry name" value="Kinesin_motor_dom"/>
</dbReference>
<evidence type="ECO:0000256" key="3">
    <source>
        <dbReference type="ARBA" id="ARBA00023054"/>
    </source>
</evidence>
<dbReference type="PANTHER" id="PTHR47968">
    <property type="entry name" value="CENTROMERE PROTEIN E"/>
    <property type="match status" value="1"/>
</dbReference>
<evidence type="ECO:0000259" key="9">
    <source>
        <dbReference type="PROSITE" id="PS50067"/>
    </source>
</evidence>
<keyword evidence="3 7" id="KW-0175">Coiled coil</keyword>
<dbReference type="PROSITE" id="PS50067">
    <property type="entry name" value="KINESIN_MOTOR_2"/>
    <property type="match status" value="1"/>
</dbReference>
<dbReference type="Pfam" id="PF00225">
    <property type="entry name" value="Kinesin"/>
    <property type="match status" value="1"/>
</dbReference>
<comment type="caution">
    <text evidence="10">The sequence shown here is derived from an EMBL/GenBank/DDBJ whole genome shotgun (WGS) entry which is preliminary data.</text>
</comment>
<dbReference type="EMBL" id="VJMJ01000111">
    <property type="protein sequence ID" value="KAF0734568.1"/>
    <property type="molecule type" value="Genomic_DNA"/>
</dbReference>
<feature type="binding site" evidence="5">
    <location>
        <begin position="140"/>
        <end position="147"/>
    </location>
    <ligand>
        <name>ATP</name>
        <dbReference type="ChEBI" id="CHEBI:30616"/>
    </ligand>
</feature>
<comment type="similarity">
    <text evidence="5 6">Belongs to the TRAFAC class myosin-kinesin ATPase superfamily. Kinesin family.</text>
</comment>
<dbReference type="Proteomes" id="UP000481153">
    <property type="component" value="Unassembled WGS sequence"/>
</dbReference>
<keyword evidence="4 5" id="KW-0505">Motor protein</keyword>
<feature type="coiled-coil region" evidence="7">
    <location>
        <begin position="414"/>
        <end position="486"/>
    </location>
</feature>
<evidence type="ECO:0000256" key="7">
    <source>
        <dbReference type="SAM" id="Coils"/>
    </source>
</evidence>
<dbReference type="InterPro" id="IPR027640">
    <property type="entry name" value="Kinesin-like_fam"/>
</dbReference>
<feature type="domain" description="Kinesin motor" evidence="9">
    <location>
        <begin position="59"/>
        <end position="393"/>
    </location>
</feature>
<dbReference type="SUPFAM" id="SSF52540">
    <property type="entry name" value="P-loop containing nucleoside triphosphate hydrolases"/>
    <property type="match status" value="1"/>
</dbReference>
<proteinExistence type="inferred from homology"/>
<dbReference type="GO" id="GO:0005874">
    <property type="term" value="C:microtubule"/>
    <property type="evidence" value="ECO:0007669"/>
    <property type="project" value="UniProtKB-KW"/>
</dbReference>
<dbReference type="GO" id="GO:0003777">
    <property type="term" value="F:microtubule motor activity"/>
    <property type="evidence" value="ECO:0007669"/>
    <property type="project" value="InterPro"/>
</dbReference>
<organism evidence="10 11">
    <name type="scientific">Aphanomyces euteiches</name>
    <dbReference type="NCBI Taxonomy" id="100861"/>
    <lineage>
        <taxon>Eukaryota</taxon>
        <taxon>Sar</taxon>
        <taxon>Stramenopiles</taxon>
        <taxon>Oomycota</taxon>
        <taxon>Saprolegniomycetes</taxon>
        <taxon>Saprolegniales</taxon>
        <taxon>Verrucalvaceae</taxon>
        <taxon>Aphanomyces</taxon>
    </lineage>
</organism>